<dbReference type="STRING" id="550447.SAMN05428946_2714"/>
<dbReference type="OrthoDB" id="287883at2"/>
<protein>
    <recommendedName>
        <fullName evidence="4">Lipoprotein</fullName>
    </recommendedName>
</protein>
<sequence length="191" mass="21059">MKKIIAILAAAMLLLAACGESEEKKNDEPEKKETSAAPKEEKAEPAKEKAEEPKEESEEVDTQKVLEKALKKKLGDEFISLNGVFVGDEYFGQIELKGTESMTPKLTVKSMKLSIRDALYVIRDSKVGAENFSNIGVSVKYPLVSADGKTADEYVIKSDFTGETVAKLDGANQNNIQDFASDWWEHPAVQQ</sequence>
<dbReference type="PROSITE" id="PS51257">
    <property type="entry name" value="PROKAR_LIPOPROTEIN"/>
    <property type="match status" value="1"/>
</dbReference>
<name>A0A1U7PR31_9BACI</name>
<organism evidence="2 3">
    <name type="scientific">Edaphobacillus lindanitolerans</name>
    <dbReference type="NCBI Taxonomy" id="550447"/>
    <lineage>
        <taxon>Bacteria</taxon>
        <taxon>Bacillati</taxon>
        <taxon>Bacillota</taxon>
        <taxon>Bacilli</taxon>
        <taxon>Bacillales</taxon>
        <taxon>Bacillaceae</taxon>
        <taxon>Edaphobacillus</taxon>
    </lineage>
</organism>
<evidence type="ECO:0000313" key="3">
    <source>
        <dbReference type="Proteomes" id="UP000187550"/>
    </source>
</evidence>
<evidence type="ECO:0000313" key="2">
    <source>
        <dbReference type="EMBL" id="SIT91628.1"/>
    </source>
</evidence>
<dbReference type="AlphaFoldDB" id="A0A1U7PR31"/>
<gene>
    <name evidence="2" type="ORF">SAMN05428946_2714</name>
</gene>
<accession>A0A1U7PR31</accession>
<dbReference type="RefSeq" id="WP_076759630.1">
    <property type="nucleotide sequence ID" value="NZ_FTPL01000004.1"/>
</dbReference>
<feature type="region of interest" description="Disordered" evidence="1">
    <location>
        <begin position="20"/>
        <end position="63"/>
    </location>
</feature>
<evidence type="ECO:0008006" key="4">
    <source>
        <dbReference type="Google" id="ProtNLM"/>
    </source>
</evidence>
<dbReference type="EMBL" id="FTPL01000004">
    <property type="protein sequence ID" value="SIT91628.1"/>
    <property type="molecule type" value="Genomic_DNA"/>
</dbReference>
<evidence type="ECO:0000256" key="1">
    <source>
        <dbReference type="SAM" id="MobiDB-lite"/>
    </source>
</evidence>
<dbReference type="Proteomes" id="UP000187550">
    <property type="component" value="Unassembled WGS sequence"/>
</dbReference>
<keyword evidence="3" id="KW-1185">Reference proteome</keyword>
<reference evidence="3" key="1">
    <citation type="submission" date="2017-01" db="EMBL/GenBank/DDBJ databases">
        <authorList>
            <person name="Varghese N."/>
            <person name="Submissions S."/>
        </authorList>
    </citation>
    <scope>NUCLEOTIDE SEQUENCE [LARGE SCALE GENOMIC DNA]</scope>
    <source>
        <strain evidence="3">MNA4</strain>
    </source>
</reference>
<feature type="compositionally biased region" description="Basic and acidic residues" evidence="1">
    <location>
        <begin position="21"/>
        <end position="52"/>
    </location>
</feature>
<proteinExistence type="predicted"/>